<dbReference type="Proteomes" id="UP000036261">
    <property type="component" value="Unassembled WGS sequence"/>
</dbReference>
<evidence type="ECO:0000313" key="2">
    <source>
        <dbReference type="Proteomes" id="UP000036261"/>
    </source>
</evidence>
<dbReference type="OrthoDB" id="9553376at2"/>
<dbReference type="RefSeq" id="WP_048506689.1">
    <property type="nucleotide sequence ID" value="NZ_LFND01000003.1"/>
</dbReference>
<dbReference type="EMBL" id="LFND01000003">
    <property type="protein sequence ID" value="KMQ64754.1"/>
    <property type="molecule type" value="Genomic_DNA"/>
</dbReference>
<evidence type="ECO:0000313" key="1">
    <source>
        <dbReference type="EMBL" id="KMQ64754.1"/>
    </source>
</evidence>
<keyword evidence="2" id="KW-1185">Reference proteome</keyword>
<gene>
    <name evidence="1" type="ORF">ACM46_10995</name>
</gene>
<reference evidence="1 2" key="1">
    <citation type="journal article" date="2013" name="Int. J. Syst. Evol. Microbiol.">
        <title>Chryseobacterium angstadtii sp. nov., isolated from a newt tank.</title>
        <authorList>
            <person name="Kirk K.E."/>
            <person name="Hoffman J.A."/>
            <person name="Smith K.A."/>
            <person name="Strahan B.L."/>
            <person name="Failor K.C."/>
            <person name="Krebs J.E."/>
            <person name="Gale A.N."/>
            <person name="Do T.D."/>
            <person name="Sontag T.C."/>
            <person name="Batties A.M."/>
            <person name="Mistiszyn K."/>
            <person name="Newman J.D."/>
        </authorList>
    </citation>
    <scope>NUCLEOTIDE SEQUENCE [LARGE SCALE GENOMIC DNA]</scope>
    <source>
        <strain evidence="1 2">KM</strain>
    </source>
</reference>
<sequence length="312" mass="36489">MARDFGTSLALQKFKKTIEFHIRNYWQTQTSLIYSERWLETLTDGKLPKTLAAYPGDNKRPFKSIDISPEKFIANFKNLENAVKENSIINIITAFEVYLFDIVKRIFFLFPELLEESTMPFEANEISKAILHSNMRDWFSQRVTDKYLRNSTHLKMLHKIQSLAKCDLKVAHKDKIEEWNKWTYVRNAIVHNGREVSEDLCRVWPEKYSTTGEQLSFTDKDFIVVHGLALALAKIIDERVMVNHIKISDAQLLVREFFVKNGIDDPKELSVLLHQILKIKAKTQEIDSALGFQRRTNSAVEGWRFSHYNFTP</sequence>
<dbReference type="STRING" id="558151.ACM46_10995"/>
<name>A0A0J7IFF0_9FLAO</name>
<proteinExistence type="predicted"/>
<dbReference type="AlphaFoldDB" id="A0A0J7IFF0"/>
<protein>
    <submittedName>
        <fullName evidence="1">Uncharacterized protein</fullName>
    </submittedName>
</protein>
<organism evidence="1 2">
    <name type="scientific">Chryseobacterium angstadtii</name>
    <dbReference type="NCBI Taxonomy" id="558151"/>
    <lineage>
        <taxon>Bacteria</taxon>
        <taxon>Pseudomonadati</taxon>
        <taxon>Bacteroidota</taxon>
        <taxon>Flavobacteriia</taxon>
        <taxon>Flavobacteriales</taxon>
        <taxon>Weeksellaceae</taxon>
        <taxon>Chryseobacterium group</taxon>
        <taxon>Chryseobacterium</taxon>
    </lineage>
</organism>
<dbReference type="PATRIC" id="fig|558151.6.peg.2323"/>
<comment type="caution">
    <text evidence="1">The sequence shown here is derived from an EMBL/GenBank/DDBJ whole genome shotgun (WGS) entry which is preliminary data.</text>
</comment>
<accession>A0A0J7IFF0</accession>